<evidence type="ECO:0000259" key="1">
    <source>
        <dbReference type="Pfam" id="PF06983"/>
    </source>
</evidence>
<dbReference type="PANTHER" id="PTHR33990">
    <property type="entry name" value="PROTEIN YJDN-RELATED"/>
    <property type="match status" value="1"/>
</dbReference>
<proteinExistence type="predicted"/>
<dbReference type="InterPro" id="IPR028973">
    <property type="entry name" value="PhnB-like"/>
</dbReference>
<gene>
    <name evidence="2" type="ORF">EDM56_12205</name>
</gene>
<dbReference type="SUPFAM" id="SSF54593">
    <property type="entry name" value="Glyoxalase/Bleomycin resistance protein/Dihydroxybiphenyl dioxygenase"/>
    <property type="match status" value="1"/>
</dbReference>
<dbReference type="Gene3D" id="3.10.180.10">
    <property type="entry name" value="2,3-Dihydroxybiphenyl 1,2-Dioxygenase, domain 1"/>
    <property type="match status" value="1"/>
</dbReference>
<dbReference type="InterPro" id="IPR029068">
    <property type="entry name" value="Glyas_Bleomycin-R_OHBP_Dase"/>
</dbReference>
<name>A0A3M8DP71_9BACL</name>
<evidence type="ECO:0000313" key="2">
    <source>
        <dbReference type="EMBL" id="RNB89913.1"/>
    </source>
</evidence>
<dbReference type="OrthoDB" id="9795306at2"/>
<keyword evidence="3" id="KW-1185">Reference proteome</keyword>
<dbReference type="PANTHER" id="PTHR33990:SF1">
    <property type="entry name" value="PROTEIN YJDN"/>
    <property type="match status" value="1"/>
</dbReference>
<dbReference type="AlphaFoldDB" id="A0A3M8DP71"/>
<accession>A0A3M8DP71</accession>
<reference evidence="2 3" key="1">
    <citation type="submission" date="2018-10" db="EMBL/GenBank/DDBJ databases">
        <title>Phylogenomics of Brevibacillus.</title>
        <authorList>
            <person name="Dunlap C."/>
        </authorList>
    </citation>
    <scope>NUCLEOTIDE SEQUENCE [LARGE SCALE GENOMIC DNA]</scope>
    <source>
        <strain evidence="2 3">JCM 15716</strain>
    </source>
</reference>
<dbReference type="CDD" id="cd06588">
    <property type="entry name" value="PhnB_like"/>
    <property type="match status" value="1"/>
</dbReference>
<feature type="domain" description="PhnB-like" evidence="1">
    <location>
        <begin position="4"/>
        <end position="136"/>
    </location>
</feature>
<protein>
    <submittedName>
        <fullName evidence="2">VOC family protein</fullName>
    </submittedName>
</protein>
<dbReference type="Proteomes" id="UP000271031">
    <property type="component" value="Unassembled WGS sequence"/>
</dbReference>
<dbReference type="RefSeq" id="WP_122918166.1">
    <property type="nucleotide sequence ID" value="NZ_RHHQ01000008.1"/>
</dbReference>
<organism evidence="2 3">
    <name type="scientific">Brevibacillus fluminis</name>
    <dbReference type="NCBI Taxonomy" id="511487"/>
    <lineage>
        <taxon>Bacteria</taxon>
        <taxon>Bacillati</taxon>
        <taxon>Bacillota</taxon>
        <taxon>Bacilli</taxon>
        <taxon>Bacillales</taxon>
        <taxon>Paenibacillaceae</taxon>
        <taxon>Brevibacillus</taxon>
    </lineage>
</organism>
<dbReference type="Pfam" id="PF06983">
    <property type="entry name" value="3-dmu-9_3-mt"/>
    <property type="match status" value="1"/>
</dbReference>
<sequence>MALKLTAYLMMNDGKAKDAIAYYEKVLEGKVLFQQSFGEMPANPEFPLPEAAKDLVAHAMMQIGESTLMFSDTFPGQNVPEGGNVTICINIPTKEKAEQIFAALQDGGQVIMPLTETHFSPGYGIVTDKFGIPFQIFTESQQG</sequence>
<comment type="caution">
    <text evidence="2">The sequence shown here is derived from an EMBL/GenBank/DDBJ whole genome shotgun (WGS) entry which is preliminary data.</text>
</comment>
<dbReference type="EMBL" id="RHHQ01000008">
    <property type="protein sequence ID" value="RNB89913.1"/>
    <property type="molecule type" value="Genomic_DNA"/>
</dbReference>
<evidence type="ECO:0000313" key="3">
    <source>
        <dbReference type="Proteomes" id="UP000271031"/>
    </source>
</evidence>